<feature type="compositionally biased region" description="Low complexity" evidence="1">
    <location>
        <begin position="1"/>
        <end position="39"/>
    </location>
</feature>
<accession>A0A8H3S1E1</accession>
<comment type="caution">
    <text evidence="2">The sequence shown here is derived from an EMBL/GenBank/DDBJ whole genome shotgun (WGS) entry which is preliminary data.</text>
</comment>
<evidence type="ECO:0000313" key="5">
    <source>
        <dbReference type="Proteomes" id="UP000465221"/>
    </source>
</evidence>
<dbReference type="RefSeq" id="XP_043149264.1">
    <property type="nucleotide sequence ID" value="XM_043293329.1"/>
</dbReference>
<keyword evidence="6" id="KW-1185">Reference proteome</keyword>
<evidence type="ECO:0000313" key="2">
    <source>
        <dbReference type="EMBL" id="GFF45400.1"/>
    </source>
</evidence>
<dbReference type="EMBL" id="BLKG01000035">
    <property type="protein sequence ID" value="GFF84361.1"/>
    <property type="molecule type" value="Genomic_DNA"/>
</dbReference>
<evidence type="ECO:0000313" key="6">
    <source>
        <dbReference type="Proteomes" id="UP000465266"/>
    </source>
</evidence>
<dbReference type="Proteomes" id="UP000465266">
    <property type="component" value="Unassembled WGS sequence"/>
</dbReference>
<protein>
    <submittedName>
        <fullName evidence="2">Uncharacterized protein</fullName>
    </submittedName>
</protein>
<feature type="compositionally biased region" description="Low complexity" evidence="1">
    <location>
        <begin position="50"/>
        <end position="69"/>
    </location>
</feature>
<dbReference type="EMBL" id="BLKC01000061">
    <property type="protein sequence ID" value="GFF45400.1"/>
    <property type="molecule type" value="Genomic_DNA"/>
</dbReference>
<evidence type="ECO:0000313" key="4">
    <source>
        <dbReference type="EMBL" id="GIC91998.1"/>
    </source>
</evidence>
<name>A0A8H3S1E1_9EURO</name>
<dbReference type="Proteomes" id="UP000036893">
    <property type="component" value="Unassembled WGS sequence"/>
</dbReference>
<reference evidence="4" key="1">
    <citation type="journal article" date="2015" name="Genome Announc.">
        <title>Draft Genome Sequence of the Pathogenic Filamentous Fungus Aspergillus udagawae Strain IFM 46973T.</title>
        <authorList>
            <person name="Kusuya Y."/>
            <person name="Takahashi-Nakaguchi A."/>
            <person name="Takahashi H."/>
            <person name="Yaguchi T."/>
        </authorList>
    </citation>
    <scope>NUCLEOTIDE SEQUENCE</scope>
    <source>
        <strain evidence="4">IFM 46973</strain>
    </source>
</reference>
<dbReference type="AlphaFoldDB" id="A0A8H3S1E1"/>
<dbReference type="OrthoDB" id="4588567at2759"/>
<dbReference type="GeneID" id="66995930"/>
<feature type="region of interest" description="Disordered" evidence="1">
    <location>
        <begin position="1"/>
        <end position="69"/>
    </location>
</feature>
<reference evidence="3 6" key="3">
    <citation type="submission" date="2020-01" db="EMBL/GenBank/DDBJ databases">
        <title>Draft genome sequence of Aspergillus udagawae IFM 53868.</title>
        <authorList>
            <person name="Takahashi H."/>
            <person name="Yaguchi T."/>
        </authorList>
    </citation>
    <scope>NUCLEOTIDE SEQUENCE [LARGE SCALE GENOMIC DNA]</scope>
    <source>
        <strain evidence="3 6">IFM 53868</strain>
    </source>
</reference>
<gene>
    <name evidence="4" type="ORF">Aud_008453</name>
    <name evidence="2" type="ORF">IFM46972_07788</name>
    <name evidence="3" type="ORF">IFM53868_04121</name>
</gene>
<reference evidence="2 5" key="2">
    <citation type="submission" date="2020-01" db="EMBL/GenBank/DDBJ databases">
        <title>Draft genome sequence of Aspergillus udagawae IFM 46972.</title>
        <authorList>
            <person name="Takahashi H."/>
            <person name="Yaguchi T."/>
        </authorList>
    </citation>
    <scope>NUCLEOTIDE SEQUENCE [LARGE SCALE GENOMIC DNA]</scope>
    <source>
        <strain evidence="2 5">IFM 46972</strain>
    </source>
</reference>
<evidence type="ECO:0000256" key="1">
    <source>
        <dbReference type="SAM" id="MobiDB-lite"/>
    </source>
</evidence>
<dbReference type="EMBL" id="BBXM02000006">
    <property type="protein sequence ID" value="GIC91998.1"/>
    <property type="molecule type" value="Genomic_DNA"/>
</dbReference>
<sequence length="182" mass="19689">MHPNLSLTTSFPSTSPNNRLPTSSTTSPAASASPSASSPFSFRLFHPNRGASPSSSGSTSISPSASRSRSTSPLRLSALFLRRRLSKVDLALSAERTRCDGDAIERQGLDLMEPRPVDPVDYRVPMDGSIFASSAFPQALDAVRGRSSLQSQLQTHPYDSQRGFVRPRFVMGGIFEVMEGRD</sequence>
<organism evidence="2 5">
    <name type="scientific">Aspergillus udagawae</name>
    <dbReference type="NCBI Taxonomy" id="91492"/>
    <lineage>
        <taxon>Eukaryota</taxon>
        <taxon>Fungi</taxon>
        <taxon>Dikarya</taxon>
        <taxon>Ascomycota</taxon>
        <taxon>Pezizomycotina</taxon>
        <taxon>Eurotiomycetes</taxon>
        <taxon>Eurotiomycetidae</taxon>
        <taxon>Eurotiales</taxon>
        <taxon>Aspergillaceae</taxon>
        <taxon>Aspergillus</taxon>
        <taxon>Aspergillus subgen. Fumigati</taxon>
    </lineage>
</organism>
<reference evidence="4" key="4">
    <citation type="submission" date="2021-01" db="EMBL/GenBank/DDBJ databases">
        <title>Pan-genome distribution and transcriptional activeness of fungal secondary metabolism genes in Aspergillus section Fumigati.</title>
        <authorList>
            <person name="Takahashi H."/>
            <person name="Umemura M."/>
            <person name="Ninomiya A."/>
            <person name="Kusuya Y."/>
            <person name="Urayama S."/>
            <person name="Shimizu M."/>
            <person name="Watanabe A."/>
            <person name="Kamei K."/>
            <person name="Yaguchi T."/>
            <person name="Hagiwara D."/>
        </authorList>
    </citation>
    <scope>NUCLEOTIDE SEQUENCE</scope>
    <source>
        <strain evidence="4">IFM 46973</strain>
    </source>
</reference>
<proteinExistence type="predicted"/>
<dbReference type="Proteomes" id="UP000465221">
    <property type="component" value="Unassembled WGS sequence"/>
</dbReference>
<evidence type="ECO:0000313" key="3">
    <source>
        <dbReference type="EMBL" id="GFF84361.1"/>
    </source>
</evidence>